<organism evidence="1">
    <name type="scientific">marine sediment metagenome</name>
    <dbReference type="NCBI Taxonomy" id="412755"/>
    <lineage>
        <taxon>unclassified sequences</taxon>
        <taxon>metagenomes</taxon>
        <taxon>ecological metagenomes</taxon>
    </lineage>
</organism>
<evidence type="ECO:0000313" key="1">
    <source>
        <dbReference type="EMBL" id="GAJ15811.1"/>
    </source>
</evidence>
<name>X1VK12_9ZZZZ</name>
<dbReference type="AlphaFoldDB" id="X1VK12"/>
<feature type="non-terminal residue" evidence="1">
    <location>
        <position position="147"/>
    </location>
</feature>
<gene>
    <name evidence="1" type="ORF">S12H4_42771</name>
</gene>
<reference evidence="1" key="1">
    <citation type="journal article" date="2014" name="Front. Microbiol.">
        <title>High frequency of phylogenetically diverse reductive dehalogenase-homologous genes in deep subseafloor sedimentary metagenomes.</title>
        <authorList>
            <person name="Kawai M."/>
            <person name="Futagami T."/>
            <person name="Toyoda A."/>
            <person name="Takaki Y."/>
            <person name="Nishi S."/>
            <person name="Hori S."/>
            <person name="Arai W."/>
            <person name="Tsubouchi T."/>
            <person name="Morono Y."/>
            <person name="Uchiyama I."/>
            <person name="Ito T."/>
            <person name="Fujiyama A."/>
            <person name="Inagaki F."/>
            <person name="Takami H."/>
        </authorList>
    </citation>
    <scope>NUCLEOTIDE SEQUENCE</scope>
    <source>
        <strain evidence="1">Expedition CK06-06</strain>
    </source>
</reference>
<accession>X1VK12</accession>
<protein>
    <submittedName>
        <fullName evidence="1">Uncharacterized protein</fullName>
    </submittedName>
</protein>
<proteinExistence type="predicted"/>
<comment type="caution">
    <text evidence="1">The sequence shown here is derived from an EMBL/GenBank/DDBJ whole genome shotgun (WGS) entry which is preliminary data.</text>
</comment>
<sequence>MRDIVIVEGNNELNVGMIPVGVVKFEYVSSVRFAYFSVPGTPTEPGYGCGDRNDFQSWEVDVKNNGNVAGECVLKCLVSTHGEYWGVDYPWTDFVPDYTLGYPLSAYTKCRYNESPYRISRLTLAPGEVGTFRGLCWRHFVPQYGYD</sequence>
<dbReference type="EMBL" id="BARW01026198">
    <property type="protein sequence ID" value="GAJ15811.1"/>
    <property type="molecule type" value="Genomic_DNA"/>
</dbReference>